<dbReference type="GO" id="GO:0008168">
    <property type="term" value="F:methyltransferase activity"/>
    <property type="evidence" value="ECO:0007669"/>
    <property type="project" value="UniProtKB-KW"/>
</dbReference>
<evidence type="ECO:0000256" key="3">
    <source>
        <dbReference type="ARBA" id="ARBA00022552"/>
    </source>
</evidence>
<keyword evidence="6" id="KW-0949">S-adenosyl-L-methionine</keyword>
<dbReference type="InterPro" id="IPR002478">
    <property type="entry name" value="PUA"/>
</dbReference>
<evidence type="ECO:0000256" key="4">
    <source>
        <dbReference type="ARBA" id="ARBA00022603"/>
    </source>
</evidence>
<dbReference type="InterPro" id="IPR041532">
    <property type="entry name" value="RlmI-like_PUA"/>
</dbReference>
<dbReference type="Proteomes" id="UP000195437">
    <property type="component" value="Chromosome"/>
</dbReference>
<dbReference type="GO" id="GO:0005737">
    <property type="term" value="C:cytoplasm"/>
    <property type="evidence" value="ECO:0007669"/>
    <property type="project" value="UniProtKB-SubCell"/>
</dbReference>
<evidence type="ECO:0000259" key="9">
    <source>
        <dbReference type="SMART" id="SM00359"/>
    </source>
</evidence>
<dbReference type="PANTHER" id="PTHR42873:SF1">
    <property type="entry name" value="S-ADENOSYLMETHIONINE-DEPENDENT METHYLTRANSFERASE DOMAIN-CONTAINING PROTEIN"/>
    <property type="match status" value="1"/>
</dbReference>
<evidence type="ECO:0000256" key="7">
    <source>
        <dbReference type="ARBA" id="ARBA00022884"/>
    </source>
</evidence>
<reference evidence="11" key="1">
    <citation type="submission" date="2017-05" db="EMBL/GenBank/DDBJ databases">
        <authorList>
            <person name="Sung H."/>
        </authorList>
    </citation>
    <scope>NUCLEOTIDE SEQUENCE [LARGE SCALE GENOMIC DNA]</scope>
    <source>
        <strain evidence="11">AR23208</strain>
    </source>
</reference>
<dbReference type="SUPFAM" id="SSF53335">
    <property type="entry name" value="S-adenosyl-L-methionine-dependent methyltransferases"/>
    <property type="match status" value="1"/>
</dbReference>
<keyword evidence="5 10" id="KW-0808">Transferase</keyword>
<dbReference type="CDD" id="cd02440">
    <property type="entry name" value="AdoMet_MTases"/>
    <property type="match status" value="1"/>
</dbReference>
<dbReference type="EMBL" id="CP021434">
    <property type="protein sequence ID" value="ARU62021.1"/>
    <property type="molecule type" value="Genomic_DNA"/>
</dbReference>
<dbReference type="CDD" id="cd21153">
    <property type="entry name" value="PUA_RlmI"/>
    <property type="match status" value="1"/>
</dbReference>
<name>A0A1Y0INB0_9BACL</name>
<dbReference type="RefSeq" id="WP_087457387.1">
    <property type="nucleotide sequence ID" value="NZ_CP021434.1"/>
</dbReference>
<dbReference type="CDD" id="cd11572">
    <property type="entry name" value="RlmI_M_like"/>
    <property type="match status" value="1"/>
</dbReference>
<dbReference type="Gene3D" id="3.30.750.80">
    <property type="entry name" value="RNA methyltransferase domain (HRMD) like"/>
    <property type="match status" value="1"/>
</dbReference>
<protein>
    <submittedName>
        <fullName evidence="10">rRNA large subunit methyltransferase I</fullName>
    </submittedName>
</protein>
<keyword evidence="11" id="KW-1185">Reference proteome</keyword>
<dbReference type="GO" id="GO:0003723">
    <property type="term" value="F:RNA binding"/>
    <property type="evidence" value="ECO:0007669"/>
    <property type="project" value="UniProtKB-KW"/>
</dbReference>
<dbReference type="AlphaFoldDB" id="A0A1Y0INB0"/>
<evidence type="ECO:0000313" key="11">
    <source>
        <dbReference type="Proteomes" id="UP000195437"/>
    </source>
</evidence>
<feature type="domain" description="PUA" evidence="9">
    <location>
        <begin position="2"/>
        <end position="87"/>
    </location>
</feature>
<gene>
    <name evidence="10" type="ORF">CBW65_14155</name>
</gene>
<dbReference type="PANTHER" id="PTHR42873">
    <property type="entry name" value="RIBOSOMAL RNA LARGE SUBUNIT METHYLTRANSFERASE"/>
    <property type="match status" value="1"/>
</dbReference>
<evidence type="ECO:0000256" key="2">
    <source>
        <dbReference type="ARBA" id="ARBA00022490"/>
    </source>
</evidence>
<comment type="subcellular location">
    <subcellularLocation>
        <location evidence="1">Cytoplasm</location>
    </subcellularLocation>
</comment>
<organism evidence="10 11">
    <name type="scientific">Tumebacillus avium</name>
    <dbReference type="NCBI Taxonomy" id="1903704"/>
    <lineage>
        <taxon>Bacteria</taxon>
        <taxon>Bacillati</taxon>
        <taxon>Bacillota</taxon>
        <taxon>Bacilli</taxon>
        <taxon>Bacillales</taxon>
        <taxon>Alicyclobacillaceae</taxon>
        <taxon>Tumebacillus</taxon>
    </lineage>
</organism>
<evidence type="ECO:0000313" key="10">
    <source>
        <dbReference type="EMBL" id="ARU62021.1"/>
    </source>
</evidence>
<dbReference type="InterPro" id="IPR015947">
    <property type="entry name" value="PUA-like_sf"/>
</dbReference>
<accession>A0A1Y0INB0</accession>
<keyword evidence="7" id="KW-0694">RNA-binding</keyword>
<dbReference type="KEGG" id="tum:CBW65_14155"/>
<keyword evidence="3" id="KW-0698">rRNA processing</keyword>
<evidence type="ECO:0000256" key="8">
    <source>
        <dbReference type="ARBA" id="ARBA00038091"/>
    </source>
</evidence>
<dbReference type="GO" id="GO:0032259">
    <property type="term" value="P:methylation"/>
    <property type="evidence" value="ECO:0007669"/>
    <property type="project" value="UniProtKB-KW"/>
</dbReference>
<evidence type="ECO:0000256" key="6">
    <source>
        <dbReference type="ARBA" id="ARBA00022691"/>
    </source>
</evidence>
<dbReference type="SMART" id="SM00359">
    <property type="entry name" value="PUA"/>
    <property type="match status" value="1"/>
</dbReference>
<dbReference type="Pfam" id="PF10672">
    <property type="entry name" value="Methyltrans_SAM"/>
    <property type="match status" value="1"/>
</dbReference>
<dbReference type="SUPFAM" id="SSF88697">
    <property type="entry name" value="PUA domain-like"/>
    <property type="match status" value="1"/>
</dbReference>
<comment type="similarity">
    <text evidence="8">Belongs to the methyltransferase superfamily. RlmI family.</text>
</comment>
<dbReference type="PROSITE" id="PS50890">
    <property type="entry name" value="PUA"/>
    <property type="match status" value="1"/>
</dbReference>
<dbReference type="InterPro" id="IPR029063">
    <property type="entry name" value="SAM-dependent_MTases_sf"/>
</dbReference>
<keyword evidence="2" id="KW-0963">Cytoplasm</keyword>
<dbReference type="OrthoDB" id="9805492at2"/>
<dbReference type="Gene3D" id="2.30.130.10">
    <property type="entry name" value="PUA domain"/>
    <property type="match status" value="1"/>
</dbReference>
<evidence type="ECO:0000256" key="1">
    <source>
        <dbReference type="ARBA" id="ARBA00004496"/>
    </source>
</evidence>
<proteinExistence type="inferred from homology"/>
<dbReference type="GO" id="GO:0006364">
    <property type="term" value="P:rRNA processing"/>
    <property type="evidence" value="ECO:0007669"/>
    <property type="project" value="UniProtKB-KW"/>
</dbReference>
<sequence length="403" mass="45413">MASVYLNKKRKKRLEAGHPWVFKGEIARIEGEPNPGDIVTVHANNGMFLAKGYFNPRSQIQVRVMTYNPEEEINEAYFVRRIQEAYDYRQRMLHDTGGCRLVYGEADFLPGLVVDKFGDTLVVQILSLGMEVRKQEIISALLAVVKPKAIYERSDVGVRELEGLEQTTGLLHGELDETIVIQENGLKMIVDVVGGQKTGYFFDQQENRAAIKDYVQTGVDGKPGASVLECFSHTGSFTVHAAAFGAKQITCLDISEHAIDTAIRNVEINGMEDDADFEFVVADAFEQLREWEKEGRQWDAVILDPPAFAKSKHAVAGAVRGYKEINLRGMKLVKERGFLITASCSYHMHPELFLETIQEAAIDAKKILRLVEFRTAGRDHPKIHGMDENNYLKFAVFEVRSRK</sequence>
<dbReference type="Pfam" id="PF17785">
    <property type="entry name" value="PUA_3"/>
    <property type="match status" value="1"/>
</dbReference>
<keyword evidence="4 10" id="KW-0489">Methyltransferase</keyword>
<dbReference type="InterPro" id="IPR019614">
    <property type="entry name" value="SAM-dep_methyl-trfase"/>
</dbReference>
<evidence type="ECO:0000256" key="5">
    <source>
        <dbReference type="ARBA" id="ARBA00022679"/>
    </source>
</evidence>
<dbReference type="InterPro" id="IPR036974">
    <property type="entry name" value="PUA_sf"/>
</dbReference>
<dbReference type="Gene3D" id="3.40.50.150">
    <property type="entry name" value="Vaccinia Virus protein VP39"/>
    <property type="match status" value="1"/>
</dbReference>